<organism evidence="7 8">
    <name type="scientific">Mucilaginibacter pineti</name>
    <dbReference type="NCBI Taxonomy" id="1391627"/>
    <lineage>
        <taxon>Bacteria</taxon>
        <taxon>Pseudomonadati</taxon>
        <taxon>Bacteroidota</taxon>
        <taxon>Sphingobacteriia</taxon>
        <taxon>Sphingobacteriales</taxon>
        <taxon>Sphingobacteriaceae</taxon>
        <taxon>Mucilaginibacter</taxon>
    </lineage>
</organism>
<dbReference type="PANTHER" id="PTHR43133:SF46">
    <property type="entry name" value="RNA POLYMERASE SIGMA-70 FACTOR ECF SUBFAMILY"/>
    <property type="match status" value="1"/>
</dbReference>
<comment type="similarity">
    <text evidence="1">Belongs to the sigma-70 factor family. ECF subfamily.</text>
</comment>
<name>A0A1G7M1Q3_9SPHI</name>
<dbReference type="Gene3D" id="1.10.1740.10">
    <property type="match status" value="1"/>
</dbReference>
<dbReference type="InterPro" id="IPR013249">
    <property type="entry name" value="RNA_pol_sigma70_r4_t2"/>
</dbReference>
<dbReference type="GO" id="GO:0006352">
    <property type="term" value="P:DNA-templated transcription initiation"/>
    <property type="evidence" value="ECO:0007669"/>
    <property type="project" value="InterPro"/>
</dbReference>
<evidence type="ECO:0000256" key="3">
    <source>
        <dbReference type="ARBA" id="ARBA00023082"/>
    </source>
</evidence>
<dbReference type="Pfam" id="PF04542">
    <property type="entry name" value="Sigma70_r2"/>
    <property type="match status" value="1"/>
</dbReference>
<keyword evidence="3" id="KW-0731">Sigma factor</keyword>
<proteinExistence type="inferred from homology"/>
<feature type="domain" description="RNA polymerase sigma factor 70 region 4 type 2" evidence="6">
    <location>
        <begin position="129"/>
        <end position="170"/>
    </location>
</feature>
<dbReference type="Gene3D" id="1.10.10.10">
    <property type="entry name" value="Winged helix-like DNA-binding domain superfamily/Winged helix DNA-binding domain"/>
    <property type="match status" value="1"/>
</dbReference>
<keyword evidence="8" id="KW-1185">Reference proteome</keyword>
<gene>
    <name evidence="7" type="ORF">SAMN05216464_12033</name>
</gene>
<dbReference type="InterPro" id="IPR013324">
    <property type="entry name" value="RNA_pol_sigma_r3/r4-like"/>
</dbReference>
<evidence type="ECO:0000256" key="4">
    <source>
        <dbReference type="ARBA" id="ARBA00023163"/>
    </source>
</evidence>
<feature type="domain" description="RNA polymerase sigma-70 region 2" evidence="5">
    <location>
        <begin position="28"/>
        <end position="93"/>
    </location>
</feature>
<evidence type="ECO:0000259" key="5">
    <source>
        <dbReference type="Pfam" id="PF04542"/>
    </source>
</evidence>
<keyword evidence="2" id="KW-0805">Transcription regulation</keyword>
<dbReference type="SUPFAM" id="SSF88659">
    <property type="entry name" value="Sigma3 and sigma4 domains of RNA polymerase sigma factors"/>
    <property type="match status" value="1"/>
</dbReference>
<evidence type="ECO:0000313" key="8">
    <source>
        <dbReference type="Proteomes" id="UP000199072"/>
    </source>
</evidence>
<evidence type="ECO:0000256" key="2">
    <source>
        <dbReference type="ARBA" id="ARBA00023015"/>
    </source>
</evidence>
<keyword evidence="4" id="KW-0804">Transcription</keyword>
<dbReference type="AlphaFoldDB" id="A0A1G7M1Q3"/>
<dbReference type="GO" id="GO:0016987">
    <property type="term" value="F:sigma factor activity"/>
    <property type="evidence" value="ECO:0007669"/>
    <property type="project" value="UniProtKB-KW"/>
</dbReference>
<evidence type="ECO:0000259" key="6">
    <source>
        <dbReference type="Pfam" id="PF08281"/>
    </source>
</evidence>
<dbReference type="PANTHER" id="PTHR43133">
    <property type="entry name" value="RNA POLYMERASE ECF-TYPE SIGMA FACTO"/>
    <property type="match status" value="1"/>
</dbReference>
<reference evidence="7 8" key="1">
    <citation type="submission" date="2016-10" db="EMBL/GenBank/DDBJ databases">
        <authorList>
            <person name="de Groot N.N."/>
        </authorList>
    </citation>
    <scope>NUCLEOTIDE SEQUENCE [LARGE SCALE GENOMIC DNA]</scope>
    <source>
        <strain evidence="7 8">47C3B</strain>
    </source>
</reference>
<dbReference type="InterPro" id="IPR007627">
    <property type="entry name" value="RNA_pol_sigma70_r2"/>
</dbReference>
<dbReference type="Proteomes" id="UP000199072">
    <property type="component" value="Unassembled WGS sequence"/>
</dbReference>
<dbReference type="InterPro" id="IPR013325">
    <property type="entry name" value="RNA_pol_sigma_r2"/>
</dbReference>
<dbReference type="OrthoDB" id="711087at2"/>
<dbReference type="GO" id="GO:0003677">
    <property type="term" value="F:DNA binding"/>
    <property type="evidence" value="ECO:0007669"/>
    <property type="project" value="InterPro"/>
</dbReference>
<dbReference type="EMBL" id="FNAI01000020">
    <property type="protein sequence ID" value="SDF55677.1"/>
    <property type="molecule type" value="Genomic_DNA"/>
</dbReference>
<dbReference type="InterPro" id="IPR039425">
    <property type="entry name" value="RNA_pol_sigma-70-like"/>
</dbReference>
<sequence length="198" mass="23568">MSKADRDLPDSILLKKHLLGNADAYNILFKRYYDSLFRYTLKNVDNYEVAEELIMDVMLRLWQMRAEITIDTDLRPYLQRSVKNAIYNHHRKKILATISIDQIIPEIIQTSATAEDKVKYIELEKLYKQKLNELSPQRQKVFRMSREENMTYPQIAKHLDLSVNTVENYMVASLSFFRKHLKEYTDQIVLLVITLLFF</sequence>
<dbReference type="NCBIfam" id="TIGR02937">
    <property type="entry name" value="sigma70-ECF"/>
    <property type="match status" value="1"/>
</dbReference>
<dbReference type="RefSeq" id="WP_091156234.1">
    <property type="nucleotide sequence ID" value="NZ_FNAI01000020.1"/>
</dbReference>
<dbReference type="SUPFAM" id="SSF88946">
    <property type="entry name" value="Sigma2 domain of RNA polymerase sigma factors"/>
    <property type="match status" value="1"/>
</dbReference>
<dbReference type="InterPro" id="IPR014284">
    <property type="entry name" value="RNA_pol_sigma-70_dom"/>
</dbReference>
<dbReference type="InterPro" id="IPR036388">
    <property type="entry name" value="WH-like_DNA-bd_sf"/>
</dbReference>
<evidence type="ECO:0000313" key="7">
    <source>
        <dbReference type="EMBL" id="SDF55677.1"/>
    </source>
</evidence>
<accession>A0A1G7M1Q3</accession>
<dbReference type="Pfam" id="PF08281">
    <property type="entry name" value="Sigma70_r4_2"/>
    <property type="match status" value="1"/>
</dbReference>
<protein>
    <submittedName>
        <fullName evidence="7">RNA polymerase sigma-70 factor, ECF subfamily</fullName>
    </submittedName>
</protein>
<evidence type="ECO:0000256" key="1">
    <source>
        <dbReference type="ARBA" id="ARBA00010641"/>
    </source>
</evidence>
<dbReference type="STRING" id="1391627.SAMN05216464_12033"/>